<dbReference type="GO" id="GO:0006281">
    <property type="term" value="P:DNA repair"/>
    <property type="evidence" value="ECO:0007669"/>
    <property type="project" value="TreeGrafter"/>
</dbReference>
<keyword evidence="2" id="KW-0378">Hydrolase</keyword>
<feature type="compositionally biased region" description="Basic and acidic residues" evidence="4">
    <location>
        <begin position="701"/>
        <end position="712"/>
    </location>
</feature>
<feature type="compositionally biased region" description="Basic and acidic residues" evidence="4">
    <location>
        <begin position="793"/>
        <end position="802"/>
    </location>
</feature>
<dbReference type="Pfam" id="PF00271">
    <property type="entry name" value="Helicase_C"/>
    <property type="match status" value="1"/>
</dbReference>
<dbReference type="OrthoDB" id="423559at2759"/>
<dbReference type="PROSITE" id="PS51192">
    <property type="entry name" value="HELICASE_ATP_BIND_1"/>
    <property type="match status" value="1"/>
</dbReference>
<dbReference type="InterPro" id="IPR050628">
    <property type="entry name" value="SNF2_RAD54_helicase_TF"/>
</dbReference>
<evidence type="ECO:0000256" key="3">
    <source>
        <dbReference type="ARBA" id="ARBA00022840"/>
    </source>
</evidence>
<evidence type="ECO:0000313" key="8">
    <source>
        <dbReference type="Proteomes" id="UP000030816"/>
    </source>
</evidence>
<dbReference type="Gene3D" id="3.40.50.300">
    <property type="entry name" value="P-loop containing nucleotide triphosphate hydrolases"/>
    <property type="match status" value="2"/>
</dbReference>
<evidence type="ECO:0000256" key="2">
    <source>
        <dbReference type="ARBA" id="ARBA00022801"/>
    </source>
</evidence>
<feature type="compositionally biased region" description="Acidic residues" evidence="4">
    <location>
        <begin position="204"/>
        <end position="216"/>
    </location>
</feature>
<protein>
    <submittedName>
        <fullName evidence="7">SNF2-related protein</fullName>
    </submittedName>
</protein>
<dbReference type="GO" id="GO:0008094">
    <property type="term" value="F:ATP-dependent activity, acting on DNA"/>
    <property type="evidence" value="ECO:0007669"/>
    <property type="project" value="TreeGrafter"/>
</dbReference>
<proteinExistence type="predicted"/>
<evidence type="ECO:0000256" key="4">
    <source>
        <dbReference type="SAM" id="MobiDB-lite"/>
    </source>
</evidence>
<feature type="compositionally biased region" description="Acidic residues" evidence="4">
    <location>
        <begin position="769"/>
        <end position="781"/>
    </location>
</feature>
<feature type="compositionally biased region" description="Polar residues" evidence="4">
    <location>
        <begin position="30"/>
        <end position="44"/>
    </location>
</feature>
<feature type="compositionally biased region" description="Basic and acidic residues" evidence="4">
    <location>
        <begin position="129"/>
        <end position="145"/>
    </location>
</feature>
<feature type="region of interest" description="Disordered" evidence="4">
    <location>
        <begin position="518"/>
        <end position="540"/>
    </location>
</feature>
<dbReference type="Proteomes" id="UP000030816">
    <property type="component" value="Unassembled WGS sequence"/>
</dbReference>
<dbReference type="GO" id="GO:0005634">
    <property type="term" value="C:nucleus"/>
    <property type="evidence" value="ECO:0007669"/>
    <property type="project" value="TreeGrafter"/>
</dbReference>
<keyword evidence="3" id="KW-0067">ATP-binding</keyword>
<dbReference type="HOGENOM" id="CLU_000315_2_8_1"/>
<feature type="compositionally biased region" description="Basic and acidic residues" evidence="4">
    <location>
        <begin position="56"/>
        <end position="75"/>
    </location>
</feature>
<name>A0A0B2WZH4_METAS</name>
<feature type="region of interest" description="Disordered" evidence="4">
    <location>
        <begin position="1059"/>
        <end position="1085"/>
    </location>
</feature>
<dbReference type="GO" id="GO:0005524">
    <property type="term" value="F:ATP binding"/>
    <property type="evidence" value="ECO:0007669"/>
    <property type="project" value="UniProtKB-KW"/>
</dbReference>
<dbReference type="InterPro" id="IPR049730">
    <property type="entry name" value="SNF2/RAD54-like_C"/>
</dbReference>
<keyword evidence="1" id="KW-0547">Nucleotide-binding</keyword>
<keyword evidence="8" id="KW-1185">Reference proteome</keyword>
<evidence type="ECO:0000259" key="5">
    <source>
        <dbReference type="PROSITE" id="PS51192"/>
    </source>
</evidence>
<feature type="domain" description="Helicase C-terminal" evidence="6">
    <location>
        <begin position="889"/>
        <end position="1052"/>
    </location>
</feature>
<dbReference type="InterPro" id="IPR000330">
    <property type="entry name" value="SNF2_N"/>
</dbReference>
<feature type="region of interest" description="Disordered" evidence="4">
    <location>
        <begin position="1"/>
        <end position="260"/>
    </location>
</feature>
<dbReference type="PANTHER" id="PTHR45626">
    <property type="entry name" value="TRANSCRIPTION TERMINATION FACTOR 2-RELATED"/>
    <property type="match status" value="1"/>
</dbReference>
<organism evidence="7 8">
    <name type="scientific">Metarhizium album (strain ARSEF 1941)</name>
    <dbReference type="NCBI Taxonomy" id="1081103"/>
    <lineage>
        <taxon>Eukaryota</taxon>
        <taxon>Fungi</taxon>
        <taxon>Dikarya</taxon>
        <taxon>Ascomycota</taxon>
        <taxon>Pezizomycotina</taxon>
        <taxon>Sordariomycetes</taxon>
        <taxon>Hypocreomycetidae</taxon>
        <taxon>Hypocreales</taxon>
        <taxon>Clavicipitaceae</taxon>
        <taxon>Metarhizium</taxon>
    </lineage>
</organism>
<dbReference type="AlphaFoldDB" id="A0A0B2WZH4"/>
<evidence type="ECO:0000259" key="6">
    <source>
        <dbReference type="PROSITE" id="PS51194"/>
    </source>
</evidence>
<evidence type="ECO:0000256" key="1">
    <source>
        <dbReference type="ARBA" id="ARBA00022741"/>
    </source>
</evidence>
<feature type="domain" description="Helicase ATP-binding" evidence="5">
    <location>
        <begin position="286"/>
        <end position="471"/>
    </location>
</feature>
<dbReference type="CDD" id="cd18008">
    <property type="entry name" value="DEXDc_SHPRH-like"/>
    <property type="match status" value="1"/>
</dbReference>
<dbReference type="Pfam" id="PF00176">
    <property type="entry name" value="SNF2-rel_dom"/>
    <property type="match status" value="1"/>
</dbReference>
<dbReference type="GeneID" id="63735148"/>
<dbReference type="SMART" id="SM00490">
    <property type="entry name" value="HELICc"/>
    <property type="match status" value="1"/>
</dbReference>
<reference evidence="7 8" key="1">
    <citation type="journal article" date="2014" name="Proc. Natl. Acad. Sci. U.S.A.">
        <title>Trajectory and genomic determinants of fungal-pathogen speciation and host adaptation.</title>
        <authorList>
            <person name="Hu X."/>
            <person name="Xiao G."/>
            <person name="Zheng P."/>
            <person name="Shang Y."/>
            <person name="Su Y."/>
            <person name="Zhang X."/>
            <person name="Liu X."/>
            <person name="Zhan S."/>
            <person name="St Leger R.J."/>
            <person name="Wang C."/>
        </authorList>
    </citation>
    <scope>NUCLEOTIDE SEQUENCE [LARGE SCALE GENOMIC DNA]</scope>
    <source>
        <strain evidence="7 8">ARSEF 1941</strain>
    </source>
</reference>
<dbReference type="PANTHER" id="PTHR45626:SF14">
    <property type="entry name" value="ATP-DEPENDENT DNA HELICASE (EUROFUNG)"/>
    <property type="match status" value="1"/>
</dbReference>
<dbReference type="Gene3D" id="3.40.50.10810">
    <property type="entry name" value="Tandem AAA-ATPase domain"/>
    <property type="match status" value="1"/>
</dbReference>
<dbReference type="SMART" id="SM00487">
    <property type="entry name" value="DEXDc"/>
    <property type="match status" value="1"/>
</dbReference>
<feature type="compositionally biased region" description="Basic and acidic residues" evidence="4">
    <location>
        <begin position="189"/>
        <end position="199"/>
    </location>
</feature>
<dbReference type="CDD" id="cd18793">
    <property type="entry name" value="SF2_C_SNF"/>
    <property type="match status" value="1"/>
</dbReference>
<dbReference type="SUPFAM" id="SSF52540">
    <property type="entry name" value="P-loop containing nucleoside triphosphate hydrolases"/>
    <property type="match status" value="2"/>
</dbReference>
<accession>A0A0B2WZH4</accession>
<dbReference type="GO" id="GO:0016787">
    <property type="term" value="F:hydrolase activity"/>
    <property type="evidence" value="ECO:0007669"/>
    <property type="project" value="UniProtKB-KW"/>
</dbReference>
<dbReference type="EMBL" id="AZHE01000001">
    <property type="protein sequence ID" value="KHO01692.1"/>
    <property type="molecule type" value="Genomic_DNA"/>
</dbReference>
<sequence>MTANDRQKPGAGFAFKPRNTIASWEKPGVPNSSSQQRPTPTSFDAASRLRGASAMADERRPADEQEQTRAKREPSPDDFDAVFQQLQRGFGSVKPQHTRGVDLLSIAGNASAGGPTPGHPTKILSSRKQKADVFIHQKSRPEHHLGGTRMPGPKPPAYQDRRPPPMPVFESGGPSRSRPGYADQVFYTDPRKASEDLKALLEGGMEDDEEEQESEDVAASQPSQLPPQGPQSHDQGQGGRIPTPIQKAKRESPIGKDGTVKGLKVKLLPHQVEGVEWMRGRELGPVKRGKVPKGGLLADDMGLGKTLQSVSLIVTNQKPSKDGTGWKKHFEGLEKTTLVVAPLALIRQWEHEINDKVEKSHGLKVLVHHGPQRTKDFKKLALYDVVITTFQILVSEHGRSSDAENGVKAGCFGLRWWRVILDEAHSIKNRNAKATKACYALRSEYRWCLSGTPMQNNLDELQSLIKFLRISPYDDLKQWREHIDQPMKNGKGHIAIRRLHSLLRCFMKRRTKEILKKDGALNPGGEPSAAGESSTTGFRHTERKVVTVSAKLTPAERKFYDRLEARADKSMEAMMQNKLSYANAFTLLLRLRQACNHPKLVEGKLERDRDALSTGSSQKSQDIDMNAVADMFAGMGIVTKTCSICGRELTSDDTTLGRDNCAECHDDLEYFKNHGELQAQRPKRSRRKKSKGSKGKKAAKAKGEEQEQDQPRQRTRRPRNRNAVVDSDDDEEEGDGSWLVPEGERGDTHLGKAGGEEDENAEGGGDWVGSEDSEEDADDTNESNLSGFVVDDETAKREDGHQSVDGAAQDDSLLSVDALTHAMASQTLSDDKPKPATSGPCAESASGDDDEASESGASESESPHSSEDDHDSDGQLRSGKQTRVVASAKIREVIKILHAEAREHKFIVFSQFTSMLDLVEPFLDKGGFEYVRYDGSMRNDDREESLRRLREDHRTRVLLCSLKCGSLGLNLTAATRVIIVEPFWNPFVEEQAIDRVHRLTQTVDVVVYKITVADTVEERIIDLQDKKRELAEQTIEGGAKKEAMKLGINEIIDLFKPGGQHQDVRPGPPLQDTKGAAAERAGGGLVRRKPVREESAVFGRRW</sequence>
<feature type="compositionally biased region" description="Basic residues" evidence="4">
    <location>
        <begin position="681"/>
        <end position="700"/>
    </location>
</feature>
<comment type="caution">
    <text evidence="7">The sequence shown here is derived from an EMBL/GenBank/DDBJ whole genome shotgun (WGS) entry which is preliminary data.</text>
</comment>
<gene>
    <name evidence="7" type="ORF">MAM_00693</name>
</gene>
<feature type="region of interest" description="Disordered" evidence="4">
    <location>
        <begin position="826"/>
        <end position="882"/>
    </location>
</feature>
<feature type="region of interest" description="Disordered" evidence="4">
    <location>
        <begin position="675"/>
        <end position="810"/>
    </location>
</feature>
<feature type="compositionally biased region" description="Acidic residues" evidence="4">
    <location>
        <begin position="726"/>
        <end position="735"/>
    </location>
</feature>
<dbReference type="InterPro" id="IPR027417">
    <property type="entry name" value="P-loop_NTPase"/>
</dbReference>
<dbReference type="InterPro" id="IPR038718">
    <property type="entry name" value="SNF2-like_sf"/>
</dbReference>
<dbReference type="RefSeq" id="XP_040682757.1">
    <property type="nucleotide sequence ID" value="XM_040819492.1"/>
</dbReference>
<dbReference type="PROSITE" id="PS51194">
    <property type="entry name" value="HELICASE_CTER"/>
    <property type="match status" value="1"/>
</dbReference>
<evidence type="ECO:0000313" key="7">
    <source>
        <dbReference type="EMBL" id="KHO01692.1"/>
    </source>
</evidence>
<dbReference type="InterPro" id="IPR001650">
    <property type="entry name" value="Helicase_C-like"/>
</dbReference>
<dbReference type="STRING" id="1081103.A0A0B2WZH4"/>
<dbReference type="InterPro" id="IPR014001">
    <property type="entry name" value="Helicase_ATP-bd"/>
</dbReference>
<dbReference type="FunFam" id="3.40.50.10810:FF:000053">
    <property type="entry name" value="SNF2 family helicase/ATPase, putative"/>
    <property type="match status" value="1"/>
</dbReference>